<dbReference type="Pfam" id="PF12729">
    <property type="entry name" value="4HB_MCP_1"/>
    <property type="match status" value="1"/>
</dbReference>
<sequence length="221" mass="26085">MNDTKFKAFKIKIAIALTLVLFLIFAKSLVDKSNVDELEASFVTVYEDRLVVQDYIFHISELLFRMRLLVANTESLDQYLSIRGQVMDYHDQILNIIADFEQTHLTEKEAEYLQEFKSLVRDKLEIQSYFTGLEESERNYQSSVEKFNNDFERVFYDLSELSKIQLREGEKLTNLSYRIKARSDIWLQFEYAVLFVLLIIISMLIYSSRGIKKKESFSNSN</sequence>
<keyword evidence="1" id="KW-0472">Membrane</keyword>
<reference evidence="3 4" key="1">
    <citation type="submission" date="2016-11" db="EMBL/GenBank/DDBJ databases">
        <authorList>
            <person name="Jaros S."/>
            <person name="Januszkiewicz K."/>
            <person name="Wedrychowicz H."/>
        </authorList>
    </citation>
    <scope>NUCLEOTIDE SEQUENCE [LARGE SCALE GENOMIC DNA]</scope>
    <source>
        <strain evidence="3 4">CGMCC 1.6102</strain>
    </source>
</reference>
<keyword evidence="1" id="KW-1133">Transmembrane helix</keyword>
<feature type="domain" description="Chemotaxis methyl-accepting receptor HlyB-like 4HB MCP" evidence="2">
    <location>
        <begin position="12"/>
        <end position="172"/>
    </location>
</feature>
<dbReference type="AlphaFoldDB" id="A0A1M7PVT0"/>
<feature type="transmembrane region" description="Helical" evidence="1">
    <location>
        <begin position="185"/>
        <end position="206"/>
    </location>
</feature>
<dbReference type="InterPro" id="IPR024478">
    <property type="entry name" value="HlyB_4HB_MCP"/>
</dbReference>
<dbReference type="Proteomes" id="UP000184513">
    <property type="component" value="Unassembled WGS sequence"/>
</dbReference>
<dbReference type="EMBL" id="FRCY01000011">
    <property type="protein sequence ID" value="SHN21682.1"/>
    <property type="molecule type" value="Genomic_DNA"/>
</dbReference>
<organism evidence="3 4">
    <name type="scientific">Cyclobacterium lianum</name>
    <dbReference type="NCBI Taxonomy" id="388280"/>
    <lineage>
        <taxon>Bacteria</taxon>
        <taxon>Pseudomonadati</taxon>
        <taxon>Bacteroidota</taxon>
        <taxon>Cytophagia</taxon>
        <taxon>Cytophagales</taxon>
        <taxon>Cyclobacteriaceae</taxon>
        <taxon>Cyclobacterium</taxon>
    </lineage>
</organism>
<accession>A0A1M7PVT0</accession>
<protein>
    <submittedName>
        <fullName evidence="3">Four helix bundle sensory module for signal transduction</fullName>
    </submittedName>
</protein>
<gene>
    <name evidence="3" type="ORF">SAMN04488057_11131</name>
</gene>
<dbReference type="RefSeq" id="WP_073095825.1">
    <property type="nucleotide sequence ID" value="NZ_FRCY01000011.1"/>
</dbReference>
<evidence type="ECO:0000259" key="2">
    <source>
        <dbReference type="Pfam" id="PF12729"/>
    </source>
</evidence>
<evidence type="ECO:0000313" key="3">
    <source>
        <dbReference type="EMBL" id="SHN21682.1"/>
    </source>
</evidence>
<evidence type="ECO:0000256" key="1">
    <source>
        <dbReference type="SAM" id="Phobius"/>
    </source>
</evidence>
<keyword evidence="4" id="KW-1185">Reference proteome</keyword>
<name>A0A1M7PVT0_9BACT</name>
<keyword evidence="1" id="KW-0812">Transmembrane</keyword>
<evidence type="ECO:0000313" key="4">
    <source>
        <dbReference type="Proteomes" id="UP000184513"/>
    </source>
</evidence>
<dbReference type="OrthoDB" id="1438991at2"/>
<proteinExistence type="predicted"/>
<dbReference type="STRING" id="388280.SAMN04488057_11131"/>